<accession>A0A8J8SL23</accession>
<evidence type="ECO:0000256" key="5">
    <source>
        <dbReference type="ARBA" id="ARBA00022989"/>
    </source>
</evidence>
<dbReference type="GO" id="GO:0005886">
    <property type="term" value="C:plasma membrane"/>
    <property type="evidence" value="ECO:0007669"/>
    <property type="project" value="UniProtKB-SubCell"/>
</dbReference>
<keyword evidence="9" id="KW-1185">Reference proteome</keyword>
<evidence type="ECO:0000256" key="4">
    <source>
        <dbReference type="ARBA" id="ARBA00022692"/>
    </source>
</evidence>
<keyword evidence="3" id="KW-1003">Cell membrane</keyword>
<name>A0A8J8SL23_9RHOB</name>
<dbReference type="InterPro" id="IPR007341">
    <property type="entry name" value="Transgly_assoc"/>
</dbReference>
<evidence type="ECO:0000256" key="1">
    <source>
        <dbReference type="ARBA" id="ARBA00004651"/>
    </source>
</evidence>
<evidence type="ECO:0000256" key="2">
    <source>
        <dbReference type="ARBA" id="ARBA00011006"/>
    </source>
</evidence>
<dbReference type="Pfam" id="PF04226">
    <property type="entry name" value="Transgly_assoc"/>
    <property type="match status" value="1"/>
</dbReference>
<sequence>MQGMGWIAAIIVGAIAGWIAEKLMKSDHGLLMNIILGILGAVIMNFLLVTLLGATLGGWLGQLVVGVIGACILIALGRVLRRKT</sequence>
<dbReference type="PANTHER" id="PTHR33884">
    <property type="entry name" value="UPF0410 PROTEIN YMGE"/>
    <property type="match status" value="1"/>
</dbReference>
<dbReference type="Proteomes" id="UP000679284">
    <property type="component" value="Chromosome"/>
</dbReference>
<dbReference type="AlphaFoldDB" id="A0A8J8SL23"/>
<keyword evidence="6 7" id="KW-0472">Membrane</keyword>
<evidence type="ECO:0000313" key="9">
    <source>
        <dbReference type="Proteomes" id="UP000679284"/>
    </source>
</evidence>
<evidence type="ECO:0000256" key="7">
    <source>
        <dbReference type="SAM" id="Phobius"/>
    </source>
</evidence>
<dbReference type="RefSeq" id="WP_211783202.1">
    <property type="nucleotide sequence ID" value="NZ_CP047289.1"/>
</dbReference>
<proteinExistence type="inferred from homology"/>
<comment type="subcellular location">
    <subcellularLocation>
        <location evidence="1">Cell membrane</location>
        <topology evidence="1">Multi-pass membrane protein</topology>
    </subcellularLocation>
</comment>
<dbReference type="KEGG" id="fap:GR316_06715"/>
<dbReference type="EMBL" id="CP047289">
    <property type="protein sequence ID" value="QUS35981.1"/>
    <property type="molecule type" value="Genomic_DNA"/>
</dbReference>
<protein>
    <submittedName>
        <fullName evidence="8">GlsB/YeaQ/YmgE family stress response membrane protein</fullName>
    </submittedName>
</protein>
<dbReference type="PANTHER" id="PTHR33884:SF3">
    <property type="entry name" value="UPF0410 PROTEIN YMGE"/>
    <property type="match status" value="1"/>
</dbReference>
<keyword evidence="4 7" id="KW-0812">Transmembrane</keyword>
<evidence type="ECO:0000256" key="3">
    <source>
        <dbReference type="ARBA" id="ARBA00022475"/>
    </source>
</evidence>
<keyword evidence="5 7" id="KW-1133">Transmembrane helix</keyword>
<gene>
    <name evidence="8" type="ORF">GR316_06715</name>
</gene>
<reference evidence="8" key="1">
    <citation type="submission" date="2020-01" db="EMBL/GenBank/DDBJ databases">
        <authorList>
            <person name="Yang Y."/>
            <person name="Kwon Y.M."/>
        </authorList>
    </citation>
    <scope>NUCLEOTIDE SEQUENCE</scope>
    <source>
        <strain evidence="8">PG104</strain>
    </source>
</reference>
<feature type="transmembrane region" description="Helical" evidence="7">
    <location>
        <begin position="59"/>
        <end position="80"/>
    </location>
</feature>
<comment type="similarity">
    <text evidence="2">Belongs to the UPF0410 family.</text>
</comment>
<evidence type="ECO:0000313" key="8">
    <source>
        <dbReference type="EMBL" id="QUS35981.1"/>
    </source>
</evidence>
<feature type="transmembrane region" description="Helical" evidence="7">
    <location>
        <begin position="30"/>
        <end position="53"/>
    </location>
</feature>
<evidence type="ECO:0000256" key="6">
    <source>
        <dbReference type="ARBA" id="ARBA00023136"/>
    </source>
</evidence>
<organism evidence="8 9">
    <name type="scientific">Falsirhodobacter algicola</name>
    <dbReference type="NCBI Taxonomy" id="2692330"/>
    <lineage>
        <taxon>Bacteria</taxon>
        <taxon>Pseudomonadati</taxon>
        <taxon>Pseudomonadota</taxon>
        <taxon>Alphaproteobacteria</taxon>
        <taxon>Rhodobacterales</taxon>
        <taxon>Paracoccaceae</taxon>
        <taxon>Falsirhodobacter</taxon>
    </lineage>
</organism>
<feature type="transmembrane region" description="Helical" evidence="7">
    <location>
        <begin position="6"/>
        <end position="23"/>
    </location>
</feature>